<keyword evidence="1" id="KW-0805">Transcription regulation</keyword>
<sequence length="126" mass="14435">MAISEQQAKMAEGKRLVQGDKVYSTPIEVTLEVIGGKWKSVIAYHIIQGPQRFSELKRLIPDINEKMLTQQLRELERNEVITRTVFAEVPPRVEYRITEHGASLQPVLEAMCLWGRGHWQQLAAKP</sequence>
<evidence type="ECO:0000313" key="5">
    <source>
        <dbReference type="EMBL" id="KKN83976.1"/>
    </source>
</evidence>
<name>A0A0F9WDP9_9ZZZZ</name>
<dbReference type="PANTHER" id="PTHR33204:SF29">
    <property type="entry name" value="TRANSCRIPTIONAL REGULATOR"/>
    <property type="match status" value="1"/>
</dbReference>
<evidence type="ECO:0000256" key="1">
    <source>
        <dbReference type="ARBA" id="ARBA00023015"/>
    </source>
</evidence>
<organism evidence="5">
    <name type="scientific">marine sediment metagenome</name>
    <dbReference type="NCBI Taxonomy" id="412755"/>
    <lineage>
        <taxon>unclassified sequences</taxon>
        <taxon>metagenomes</taxon>
        <taxon>ecological metagenomes</taxon>
    </lineage>
</organism>
<dbReference type="Pfam" id="PF01638">
    <property type="entry name" value="HxlR"/>
    <property type="match status" value="1"/>
</dbReference>
<dbReference type="AlphaFoldDB" id="A0A0F9WDP9"/>
<protein>
    <recommendedName>
        <fullName evidence="4">HTH hxlR-type domain-containing protein</fullName>
    </recommendedName>
</protein>
<dbReference type="SUPFAM" id="SSF46785">
    <property type="entry name" value="Winged helix' DNA-binding domain"/>
    <property type="match status" value="1"/>
</dbReference>
<evidence type="ECO:0000256" key="2">
    <source>
        <dbReference type="ARBA" id="ARBA00023125"/>
    </source>
</evidence>
<evidence type="ECO:0000259" key="4">
    <source>
        <dbReference type="PROSITE" id="PS51118"/>
    </source>
</evidence>
<accession>A0A0F9WDP9</accession>
<evidence type="ECO:0000256" key="3">
    <source>
        <dbReference type="ARBA" id="ARBA00023163"/>
    </source>
</evidence>
<gene>
    <name evidence="5" type="ORF">LCGC14_0293050</name>
</gene>
<reference evidence="5" key="1">
    <citation type="journal article" date="2015" name="Nature">
        <title>Complex archaea that bridge the gap between prokaryotes and eukaryotes.</title>
        <authorList>
            <person name="Spang A."/>
            <person name="Saw J.H."/>
            <person name="Jorgensen S.L."/>
            <person name="Zaremba-Niedzwiedzka K."/>
            <person name="Martijn J."/>
            <person name="Lind A.E."/>
            <person name="van Eijk R."/>
            <person name="Schleper C."/>
            <person name="Guy L."/>
            <person name="Ettema T.J."/>
        </authorList>
    </citation>
    <scope>NUCLEOTIDE SEQUENCE</scope>
</reference>
<proteinExistence type="predicted"/>
<dbReference type="InterPro" id="IPR002577">
    <property type="entry name" value="HTH_HxlR"/>
</dbReference>
<dbReference type="InterPro" id="IPR036390">
    <property type="entry name" value="WH_DNA-bd_sf"/>
</dbReference>
<feature type="domain" description="HTH hxlR-type" evidence="4">
    <location>
        <begin position="25"/>
        <end position="123"/>
    </location>
</feature>
<dbReference type="Gene3D" id="1.10.10.10">
    <property type="entry name" value="Winged helix-like DNA-binding domain superfamily/Winged helix DNA-binding domain"/>
    <property type="match status" value="1"/>
</dbReference>
<dbReference type="GO" id="GO:0003677">
    <property type="term" value="F:DNA binding"/>
    <property type="evidence" value="ECO:0007669"/>
    <property type="project" value="UniProtKB-KW"/>
</dbReference>
<keyword evidence="2" id="KW-0238">DNA-binding</keyword>
<dbReference type="PROSITE" id="PS51118">
    <property type="entry name" value="HTH_HXLR"/>
    <property type="match status" value="1"/>
</dbReference>
<dbReference type="InterPro" id="IPR036388">
    <property type="entry name" value="WH-like_DNA-bd_sf"/>
</dbReference>
<keyword evidence="3" id="KW-0804">Transcription</keyword>
<dbReference type="EMBL" id="LAZR01000177">
    <property type="protein sequence ID" value="KKN83976.1"/>
    <property type="molecule type" value="Genomic_DNA"/>
</dbReference>
<comment type="caution">
    <text evidence="5">The sequence shown here is derived from an EMBL/GenBank/DDBJ whole genome shotgun (WGS) entry which is preliminary data.</text>
</comment>
<dbReference type="PANTHER" id="PTHR33204">
    <property type="entry name" value="TRANSCRIPTIONAL REGULATOR, MARR FAMILY"/>
    <property type="match status" value="1"/>
</dbReference>